<dbReference type="Gene3D" id="3.90.226.10">
    <property type="entry name" value="2-enoyl-CoA Hydratase, Chain A, domain 1"/>
    <property type="match status" value="1"/>
</dbReference>
<accession>A0A2A4T6G3</accession>
<dbReference type="EMBL" id="NVSR01000022">
    <property type="protein sequence ID" value="PCI28974.1"/>
    <property type="molecule type" value="Genomic_DNA"/>
</dbReference>
<dbReference type="Pfam" id="PF03572">
    <property type="entry name" value="Peptidase_S41"/>
    <property type="match status" value="1"/>
</dbReference>
<evidence type="ECO:0000256" key="3">
    <source>
        <dbReference type="ARBA" id="ARBA00022801"/>
    </source>
</evidence>
<dbReference type="InterPro" id="IPR029045">
    <property type="entry name" value="ClpP/crotonase-like_dom_sf"/>
</dbReference>
<gene>
    <name evidence="8" type="ORF">COB67_05160</name>
</gene>
<reference evidence="9" key="1">
    <citation type="submission" date="2017-08" db="EMBL/GenBank/DDBJ databases">
        <title>A dynamic microbial community with high functional redundancy inhabits the cold, oxic subseafloor aquifer.</title>
        <authorList>
            <person name="Tully B.J."/>
            <person name="Wheat C.G."/>
            <person name="Glazer B.T."/>
            <person name="Huber J.A."/>
        </authorList>
    </citation>
    <scope>NUCLEOTIDE SEQUENCE [LARGE SCALE GENOMIC DNA]</scope>
</reference>
<keyword evidence="3 5" id="KW-0378">Hydrolase</keyword>
<dbReference type="CDD" id="cd07560">
    <property type="entry name" value="Peptidase_S41_CPP"/>
    <property type="match status" value="1"/>
</dbReference>
<dbReference type="PANTHER" id="PTHR32060">
    <property type="entry name" value="TAIL-SPECIFIC PROTEASE"/>
    <property type="match status" value="1"/>
</dbReference>
<dbReference type="NCBIfam" id="TIGR00225">
    <property type="entry name" value="prc"/>
    <property type="match status" value="1"/>
</dbReference>
<feature type="signal peptide" evidence="6">
    <location>
        <begin position="1"/>
        <end position="25"/>
    </location>
</feature>
<evidence type="ECO:0000256" key="5">
    <source>
        <dbReference type="RuleBase" id="RU004404"/>
    </source>
</evidence>
<evidence type="ECO:0000259" key="7">
    <source>
        <dbReference type="PROSITE" id="PS50106"/>
    </source>
</evidence>
<evidence type="ECO:0000256" key="1">
    <source>
        <dbReference type="ARBA" id="ARBA00009179"/>
    </source>
</evidence>
<keyword evidence="2 5" id="KW-0645">Protease</keyword>
<organism evidence="8 9">
    <name type="scientific">SAR324 cluster bacterium</name>
    <dbReference type="NCBI Taxonomy" id="2024889"/>
    <lineage>
        <taxon>Bacteria</taxon>
        <taxon>Deltaproteobacteria</taxon>
        <taxon>SAR324 cluster</taxon>
    </lineage>
</organism>
<evidence type="ECO:0000313" key="8">
    <source>
        <dbReference type="EMBL" id="PCI28974.1"/>
    </source>
</evidence>
<feature type="domain" description="PDZ" evidence="7">
    <location>
        <begin position="87"/>
        <end position="154"/>
    </location>
</feature>
<dbReference type="Gene3D" id="2.30.42.10">
    <property type="match status" value="1"/>
</dbReference>
<sequence>MKVPQLLGGLICCLFLWLLPQAAYAQEEAIQDFEQELRSLEEFSKVYHIIQNQFITPQEPQALLRQAIRGMTRSLDPYTQILTRQELEKLEQESLGTYRGIGISTQVIKDQLTVSQVSPNTPAELFGLLPGDIITHVNDHSLEGITLNKLPNLLHTPLEDKHVTLTFFHPENPQDLFKKKIPKTWIRSSSTSSHSPQRGVLVLAIHQFQKDTAEAVKKALHQEDFQTVILDLRNNPGGLLIAAVETAELFLEAGPIVETRNRQGEIVAQYISRRAFARKAPQIIVLINKYTASAAEILAGAIQDRQRGILIGEKSFGKGIVQSIFRISDELFLKITTAKYYTPSGISIHRKGIHPNLSVSDTNQVKRYNQEDRIFQEAIKHL</sequence>
<dbReference type="Gene3D" id="3.30.750.44">
    <property type="match status" value="1"/>
</dbReference>
<dbReference type="GO" id="GO:0008236">
    <property type="term" value="F:serine-type peptidase activity"/>
    <property type="evidence" value="ECO:0007669"/>
    <property type="project" value="UniProtKB-KW"/>
</dbReference>
<keyword evidence="4 5" id="KW-0720">Serine protease</keyword>
<evidence type="ECO:0000256" key="6">
    <source>
        <dbReference type="SAM" id="SignalP"/>
    </source>
</evidence>
<protein>
    <recommendedName>
        <fullName evidence="7">PDZ domain-containing protein</fullName>
    </recommendedName>
</protein>
<dbReference type="GO" id="GO:0006508">
    <property type="term" value="P:proteolysis"/>
    <property type="evidence" value="ECO:0007669"/>
    <property type="project" value="UniProtKB-KW"/>
</dbReference>
<dbReference type="GO" id="GO:0030288">
    <property type="term" value="C:outer membrane-bounded periplasmic space"/>
    <property type="evidence" value="ECO:0007669"/>
    <property type="project" value="TreeGrafter"/>
</dbReference>
<dbReference type="AlphaFoldDB" id="A0A2A4T6G3"/>
<evidence type="ECO:0000256" key="4">
    <source>
        <dbReference type="ARBA" id="ARBA00022825"/>
    </source>
</evidence>
<dbReference type="Pfam" id="PF17820">
    <property type="entry name" value="PDZ_6"/>
    <property type="match status" value="1"/>
</dbReference>
<dbReference type="SMART" id="SM00228">
    <property type="entry name" value="PDZ"/>
    <property type="match status" value="1"/>
</dbReference>
<dbReference type="Proteomes" id="UP000218113">
    <property type="component" value="Unassembled WGS sequence"/>
</dbReference>
<name>A0A2A4T6G3_9DELT</name>
<dbReference type="InterPro" id="IPR005151">
    <property type="entry name" value="Tail-specific_protease"/>
</dbReference>
<feature type="chain" id="PRO_5012110712" description="PDZ domain-containing protein" evidence="6">
    <location>
        <begin position="26"/>
        <end position="382"/>
    </location>
</feature>
<dbReference type="InterPro" id="IPR001478">
    <property type="entry name" value="PDZ"/>
</dbReference>
<dbReference type="SMART" id="SM00245">
    <property type="entry name" value="TSPc"/>
    <property type="match status" value="1"/>
</dbReference>
<dbReference type="InterPro" id="IPR041489">
    <property type="entry name" value="PDZ_6"/>
</dbReference>
<dbReference type="InterPro" id="IPR004447">
    <property type="entry name" value="Peptidase_S41A"/>
</dbReference>
<keyword evidence="6" id="KW-0732">Signal</keyword>
<dbReference type="PROSITE" id="PS50106">
    <property type="entry name" value="PDZ"/>
    <property type="match status" value="1"/>
</dbReference>
<dbReference type="PANTHER" id="PTHR32060:SF22">
    <property type="entry name" value="CARBOXYL-TERMINAL-PROCESSING PEPTIDASE 3, CHLOROPLASTIC"/>
    <property type="match status" value="1"/>
</dbReference>
<dbReference type="GO" id="GO:0004175">
    <property type="term" value="F:endopeptidase activity"/>
    <property type="evidence" value="ECO:0007669"/>
    <property type="project" value="TreeGrafter"/>
</dbReference>
<dbReference type="SUPFAM" id="SSF52096">
    <property type="entry name" value="ClpP/crotonase"/>
    <property type="match status" value="1"/>
</dbReference>
<comment type="similarity">
    <text evidence="1 5">Belongs to the peptidase S41A family.</text>
</comment>
<comment type="caution">
    <text evidence="8">The sequence shown here is derived from an EMBL/GenBank/DDBJ whole genome shotgun (WGS) entry which is preliminary data.</text>
</comment>
<dbReference type="InterPro" id="IPR036034">
    <property type="entry name" value="PDZ_sf"/>
</dbReference>
<dbReference type="GO" id="GO:0007165">
    <property type="term" value="P:signal transduction"/>
    <property type="evidence" value="ECO:0007669"/>
    <property type="project" value="TreeGrafter"/>
</dbReference>
<proteinExistence type="inferred from homology"/>
<dbReference type="SUPFAM" id="SSF50156">
    <property type="entry name" value="PDZ domain-like"/>
    <property type="match status" value="1"/>
</dbReference>
<evidence type="ECO:0000313" key="9">
    <source>
        <dbReference type="Proteomes" id="UP000218113"/>
    </source>
</evidence>
<evidence type="ECO:0000256" key="2">
    <source>
        <dbReference type="ARBA" id="ARBA00022670"/>
    </source>
</evidence>